<keyword evidence="4" id="KW-0175">Coiled coil</keyword>
<organism evidence="8 9">
    <name type="scientific">Longicatena caecimuris</name>
    <dbReference type="NCBI Taxonomy" id="1796635"/>
    <lineage>
        <taxon>Bacteria</taxon>
        <taxon>Bacillati</taxon>
        <taxon>Bacillota</taxon>
        <taxon>Erysipelotrichia</taxon>
        <taxon>Erysipelotrichales</taxon>
        <taxon>Erysipelotrichaceae</taxon>
        <taxon>Longicatena</taxon>
    </lineage>
</organism>
<feature type="domain" description="Sigma-54 factor interaction" evidence="5">
    <location>
        <begin position="141"/>
        <end position="375"/>
    </location>
</feature>
<dbReference type="Pfam" id="PF03610">
    <property type="entry name" value="EIIA-man"/>
    <property type="match status" value="1"/>
</dbReference>
<dbReference type="InterPro" id="IPR027417">
    <property type="entry name" value="P-loop_NTPase"/>
</dbReference>
<dbReference type="InterPro" id="IPR011608">
    <property type="entry name" value="PRD"/>
</dbReference>
<evidence type="ECO:0000313" key="9">
    <source>
        <dbReference type="Proteomes" id="UP000295773"/>
    </source>
</evidence>
<dbReference type="PROSITE" id="PS50045">
    <property type="entry name" value="SIGMA54_INTERACT_4"/>
    <property type="match status" value="1"/>
</dbReference>
<dbReference type="PANTHER" id="PTHR32071">
    <property type="entry name" value="TRANSCRIPTIONAL REGULATORY PROTEIN"/>
    <property type="match status" value="1"/>
</dbReference>
<dbReference type="GO" id="GO:0016020">
    <property type="term" value="C:membrane"/>
    <property type="evidence" value="ECO:0007669"/>
    <property type="project" value="InterPro"/>
</dbReference>
<dbReference type="Gene3D" id="1.10.1790.10">
    <property type="entry name" value="PRD domain"/>
    <property type="match status" value="1"/>
</dbReference>
<proteinExistence type="predicted"/>
<dbReference type="PROSITE" id="PS51372">
    <property type="entry name" value="PRD_2"/>
    <property type="match status" value="1"/>
</dbReference>
<dbReference type="RefSeq" id="WP_243642714.1">
    <property type="nucleotide sequence ID" value="NZ_JANKBG010000014.1"/>
</dbReference>
<evidence type="ECO:0000259" key="5">
    <source>
        <dbReference type="PROSITE" id="PS50045"/>
    </source>
</evidence>
<feature type="coiled-coil region" evidence="4">
    <location>
        <begin position="38"/>
        <end position="65"/>
    </location>
</feature>
<dbReference type="InterPro" id="IPR003593">
    <property type="entry name" value="AAA+_ATPase"/>
</dbReference>
<feature type="domain" description="PTS EIIA type-4" evidence="6">
    <location>
        <begin position="595"/>
        <end position="738"/>
    </location>
</feature>
<dbReference type="SMART" id="SM00382">
    <property type="entry name" value="AAA"/>
    <property type="match status" value="1"/>
</dbReference>
<feature type="domain" description="PRD" evidence="7">
    <location>
        <begin position="850"/>
        <end position="956"/>
    </location>
</feature>
<evidence type="ECO:0000259" key="7">
    <source>
        <dbReference type="PROSITE" id="PS51372"/>
    </source>
</evidence>
<evidence type="ECO:0000256" key="2">
    <source>
        <dbReference type="ARBA" id="ARBA00022741"/>
    </source>
</evidence>
<evidence type="ECO:0000259" key="6">
    <source>
        <dbReference type="PROSITE" id="PS51096"/>
    </source>
</evidence>
<dbReference type="Proteomes" id="UP000295773">
    <property type="component" value="Unassembled WGS sequence"/>
</dbReference>
<dbReference type="EMBL" id="SMBP01000015">
    <property type="protein sequence ID" value="TCU58229.1"/>
    <property type="molecule type" value="Genomic_DNA"/>
</dbReference>
<dbReference type="SUPFAM" id="SSF52540">
    <property type="entry name" value="P-loop containing nucleoside triphosphate hydrolases"/>
    <property type="match status" value="1"/>
</dbReference>
<dbReference type="Gene3D" id="1.10.8.60">
    <property type="match status" value="1"/>
</dbReference>
<dbReference type="InterPro" id="IPR036634">
    <property type="entry name" value="PRD_sf"/>
</dbReference>
<dbReference type="GO" id="GO:0016740">
    <property type="term" value="F:transferase activity"/>
    <property type="evidence" value="ECO:0007669"/>
    <property type="project" value="UniProtKB-KW"/>
</dbReference>
<evidence type="ECO:0000313" key="8">
    <source>
        <dbReference type="EMBL" id="TCU58229.1"/>
    </source>
</evidence>
<dbReference type="InterPro" id="IPR036662">
    <property type="entry name" value="PTS_EIIA_man-typ_sf"/>
</dbReference>
<name>A0A4R3TAM5_9FIRM</name>
<dbReference type="PROSITE" id="PS00676">
    <property type="entry name" value="SIGMA54_INTERACT_2"/>
    <property type="match status" value="1"/>
</dbReference>
<dbReference type="AlphaFoldDB" id="A0A4R3TAM5"/>
<keyword evidence="3" id="KW-0067">ATP-binding</keyword>
<sequence length="967" mass="112167">MQERYIRDMYIGGAFNTTFSLGERNIRMNDKDIREKLQETLQVECEQLEKDLHWQEERLETLTSSFLSAQFACSRNLISHYMSEFQQKGLVIKTNTRPVYFFWRKSLENRFGVILKAELYETLEDLKNILEKKQQHAFHNLIGANDSLSYVVEQCKAAISYPEHGLPILLQGPTGTGKSLIAQLMYQYGVEMEILSKDSRFMTMNCSEYANNPEMLMTNLFGYKKGSYTGAEKDTQGLLALADGGILFMDEVHGLKPECQEKIFLFMDKGIYHMVGDNDTWYVSNARLIFATTEQPDEVLLKTLLRRIPLIVKVPSLAERPLQEKRELLQFLIQEEEKHIQRKISMSDLVFRTLERHTFTGNIGELKNVIRASVAKAFLRNQKDMDDVSLHIYDLSSDLLESTGKDVTLYDYDDRAMIHSEDMFLSIHKDSRLYNFNAYLIHKFHTLHAYEKDLNAYLDSCCLKLEQYIDSLFTEHTYHSPKLDMINHLLTNIMNIVIHKYDLEKFSNNEISMIVHFLNDYMQSLSSINQLKIQNRKEAEELQNRIHNEYTNEYNVIGDIWQLISDALSFTPGPFGYLDLFLFFRYFNREMVASPIPAVIIAHGYAIASGIAEVANQLLKQRIFDAIDMPIESDFNDTVKKLGEYIKGKENYNEVIVMVDMGSLEAIHQKMEGMKRMDIGIINNVTTKLALDIGSMILEEMPIQEILKQASHRNQYRYEFVKNRKKQDAILAVCETGIGTAEKISKLMEDSLPKTVSIAMIPYDYDSLVKSGTTSLVFEKYNVLFTVGTKDPKIFDVPFISLEEMIEQKSVEKTNSVFESIMRPDQIETFNENMIKNFSMDNLLSYLTILDSDKIIDSVEKIIKTIQKELHMKLSSSVILGLYIHISCLIERLIINKNVTKFEHLETFEKTQTEFIRIVKKAFHDVEQHYNVKIPVSEIGYIYECIFQRDSVKEVDESVNELWDSIE</sequence>
<dbReference type="GO" id="GO:0005524">
    <property type="term" value="F:ATP binding"/>
    <property type="evidence" value="ECO:0007669"/>
    <property type="project" value="UniProtKB-KW"/>
</dbReference>
<keyword evidence="1" id="KW-0808">Transferase</keyword>
<dbReference type="Pfam" id="PF00874">
    <property type="entry name" value="PRD"/>
    <property type="match status" value="1"/>
</dbReference>
<dbReference type="PANTHER" id="PTHR32071:SF38">
    <property type="entry name" value="PSP OPERON TRANSCRIPTIONAL ACTIVATOR"/>
    <property type="match status" value="1"/>
</dbReference>
<reference evidence="8 9" key="1">
    <citation type="submission" date="2019-03" db="EMBL/GenBank/DDBJ databases">
        <title>Genomic Encyclopedia of Type Strains, Phase IV (KMG-IV): sequencing the most valuable type-strain genomes for metagenomic binning, comparative biology and taxonomic classification.</title>
        <authorList>
            <person name="Goeker M."/>
        </authorList>
    </citation>
    <scope>NUCLEOTIDE SEQUENCE [LARGE SCALE GENOMIC DNA]</scope>
    <source>
        <strain evidence="8 9">DSM 29481</strain>
    </source>
</reference>
<gene>
    <name evidence="8" type="ORF">EDD61_11528</name>
</gene>
<accession>A0A4R3TAM5</accession>
<dbReference type="Pfam" id="PF00158">
    <property type="entry name" value="Sigma54_activat"/>
    <property type="match status" value="1"/>
</dbReference>
<dbReference type="InterPro" id="IPR004701">
    <property type="entry name" value="PTS_EIIA_man-typ"/>
</dbReference>
<dbReference type="Gene3D" id="3.40.50.510">
    <property type="entry name" value="Phosphotransferase system, mannose-type IIA component"/>
    <property type="match status" value="1"/>
</dbReference>
<keyword evidence="2" id="KW-0547">Nucleotide-binding</keyword>
<dbReference type="SUPFAM" id="SSF63520">
    <property type="entry name" value="PTS-regulatory domain, PRD"/>
    <property type="match status" value="1"/>
</dbReference>
<dbReference type="PROSITE" id="PS51096">
    <property type="entry name" value="PTS_EIIA_TYPE_4"/>
    <property type="match status" value="1"/>
</dbReference>
<dbReference type="GO" id="GO:0006355">
    <property type="term" value="P:regulation of DNA-templated transcription"/>
    <property type="evidence" value="ECO:0007669"/>
    <property type="project" value="InterPro"/>
</dbReference>
<evidence type="ECO:0000256" key="4">
    <source>
        <dbReference type="SAM" id="Coils"/>
    </source>
</evidence>
<dbReference type="InterPro" id="IPR002078">
    <property type="entry name" value="Sigma_54_int"/>
</dbReference>
<evidence type="ECO:0000256" key="1">
    <source>
        <dbReference type="ARBA" id="ARBA00022679"/>
    </source>
</evidence>
<keyword evidence="9" id="KW-1185">Reference proteome</keyword>
<comment type="caution">
    <text evidence="8">The sequence shown here is derived from an EMBL/GenBank/DDBJ whole genome shotgun (WGS) entry which is preliminary data.</text>
</comment>
<evidence type="ECO:0000256" key="3">
    <source>
        <dbReference type="ARBA" id="ARBA00022840"/>
    </source>
</evidence>
<dbReference type="CDD" id="cd00009">
    <property type="entry name" value="AAA"/>
    <property type="match status" value="1"/>
</dbReference>
<dbReference type="SUPFAM" id="SSF53062">
    <property type="entry name" value="PTS system fructose IIA component-like"/>
    <property type="match status" value="1"/>
</dbReference>
<dbReference type="Gene3D" id="3.40.50.300">
    <property type="entry name" value="P-loop containing nucleotide triphosphate hydrolases"/>
    <property type="match status" value="1"/>
</dbReference>
<dbReference type="InterPro" id="IPR025943">
    <property type="entry name" value="Sigma_54_int_dom_ATP-bd_2"/>
</dbReference>
<protein>
    <submittedName>
        <fullName evidence="8">Sigma-54 dependent transcriptional regulator of gfr operon</fullName>
    </submittedName>
</protein>
<dbReference type="GO" id="GO:0009401">
    <property type="term" value="P:phosphoenolpyruvate-dependent sugar phosphotransferase system"/>
    <property type="evidence" value="ECO:0007669"/>
    <property type="project" value="InterPro"/>
</dbReference>